<dbReference type="InterPro" id="IPR029069">
    <property type="entry name" value="HotDog_dom_sf"/>
</dbReference>
<evidence type="ECO:0000259" key="4">
    <source>
        <dbReference type="PROSITE" id="PS51770"/>
    </source>
</evidence>
<evidence type="ECO:0000256" key="3">
    <source>
        <dbReference type="PROSITE-ProRule" id="PRU01106"/>
    </source>
</evidence>
<dbReference type="Proteomes" id="UP000239446">
    <property type="component" value="Unassembled WGS sequence"/>
</dbReference>
<dbReference type="PANTHER" id="PTHR11049">
    <property type="entry name" value="ACYL COENZYME A THIOESTER HYDROLASE"/>
    <property type="match status" value="1"/>
</dbReference>
<name>A0A2S6G6W6_9GAMM</name>
<dbReference type="InterPro" id="IPR033120">
    <property type="entry name" value="HOTDOG_ACOT"/>
</dbReference>
<dbReference type="PANTHER" id="PTHR11049:SF16">
    <property type="entry name" value="PROTEIN VDLD"/>
    <property type="match status" value="1"/>
</dbReference>
<dbReference type="GO" id="GO:0005829">
    <property type="term" value="C:cytosol"/>
    <property type="evidence" value="ECO:0007669"/>
    <property type="project" value="TreeGrafter"/>
</dbReference>
<dbReference type="Gene3D" id="3.10.129.10">
    <property type="entry name" value="Hotdog Thioesterase"/>
    <property type="match status" value="1"/>
</dbReference>
<feature type="domain" description="HotDog ACOT-type" evidence="4">
    <location>
        <begin position="11"/>
        <end position="123"/>
    </location>
</feature>
<dbReference type="GO" id="GO:0006637">
    <property type="term" value="P:acyl-CoA metabolic process"/>
    <property type="evidence" value="ECO:0007669"/>
    <property type="project" value="TreeGrafter"/>
</dbReference>
<reference evidence="6 7" key="2">
    <citation type="submission" date="2018-02" db="EMBL/GenBank/DDBJ databases">
        <title>Subsurface microbial communities from deep shales in Ohio and West Virginia, USA.</title>
        <authorList>
            <person name="Wrighton K."/>
        </authorList>
    </citation>
    <scope>NUCLEOTIDE SEQUENCE [LARGE SCALE GENOMIC DNA]</scope>
    <source>
        <strain evidence="6 7">UTICA-S1B9</strain>
    </source>
</reference>
<proteinExistence type="inferred from homology"/>
<dbReference type="PROSITE" id="PS51770">
    <property type="entry name" value="HOTDOG_ACOT"/>
    <property type="match status" value="1"/>
</dbReference>
<evidence type="ECO:0000256" key="2">
    <source>
        <dbReference type="ARBA" id="ARBA00022801"/>
    </source>
</evidence>
<dbReference type="Pfam" id="PF03061">
    <property type="entry name" value="4HBT"/>
    <property type="match status" value="1"/>
</dbReference>
<gene>
    <name evidence="6" type="ORF">B0H24_100976</name>
    <name evidence="5" type="ORF">BY455_11076</name>
</gene>
<evidence type="ECO:0000313" key="6">
    <source>
        <dbReference type="EMBL" id="PPK54898.1"/>
    </source>
</evidence>
<dbReference type="Proteomes" id="UP000239648">
    <property type="component" value="Unassembled WGS sequence"/>
</dbReference>
<dbReference type="AlphaFoldDB" id="A0A2S6G6W6"/>
<reference evidence="5 8" key="1">
    <citation type="submission" date="2018-02" db="EMBL/GenBank/DDBJ databases">
        <title>Deep subsurface shale carbon reservoir microbial communities from Ohio and West Virginia, USA.</title>
        <authorList>
            <person name="Wrighton K."/>
        </authorList>
    </citation>
    <scope>NUCLEOTIDE SEQUENCE [LARGE SCALE GENOMIC DNA]</scope>
    <source>
        <strain evidence="5 8">UTICA-S1B6</strain>
    </source>
</reference>
<dbReference type="EMBL" id="PTIU01000009">
    <property type="protein sequence ID" value="PPK54898.1"/>
    <property type="molecule type" value="Genomic_DNA"/>
</dbReference>
<dbReference type="STRING" id="930118.SAMN05216429_108206"/>
<dbReference type="GO" id="GO:0052816">
    <property type="term" value="F:long-chain fatty acyl-CoA hydrolase activity"/>
    <property type="evidence" value="ECO:0007669"/>
    <property type="project" value="TreeGrafter"/>
</dbReference>
<dbReference type="InterPro" id="IPR040170">
    <property type="entry name" value="Cytosol_ACT"/>
</dbReference>
<keyword evidence="2 3" id="KW-0378">Hydrolase</keyword>
<dbReference type="EMBL" id="PTIT01000010">
    <property type="protein sequence ID" value="PPK51678.1"/>
    <property type="molecule type" value="Genomic_DNA"/>
</dbReference>
<evidence type="ECO:0000256" key="1">
    <source>
        <dbReference type="ARBA" id="ARBA00010458"/>
    </source>
</evidence>
<dbReference type="SUPFAM" id="SSF54637">
    <property type="entry name" value="Thioesterase/thiol ester dehydrase-isomerase"/>
    <property type="match status" value="1"/>
</dbReference>
<comment type="similarity">
    <text evidence="1">Belongs to the acyl coenzyme A hydrolase family.</text>
</comment>
<protein>
    <submittedName>
        <fullName evidence="6">Acyl-CoA hydrolase</fullName>
    </submittedName>
</protein>
<sequence length="189" mass="21072">MSKSGEFRPVSESQIVLKELMVPSYENFGGKVHGGVVLSLMDKIAYACAASHSKCYCVTASVDKVDFLNPVEVGEILTLYSSVNYTGKSSMEIGIRVVSENFHTGMIRHTNTSYFTMVALNKDTKSPEAIPGLLLETDEEVRRFLEGRLRRKVRKLQRHELDQARSEIDYDVSDSSLEGENCKVVTPEG</sequence>
<dbReference type="RefSeq" id="WP_104416004.1">
    <property type="nucleotide sequence ID" value="NZ_PTIT01000010.1"/>
</dbReference>
<dbReference type="OrthoDB" id="9809430at2"/>
<evidence type="ECO:0000313" key="5">
    <source>
        <dbReference type="EMBL" id="PPK51678.1"/>
    </source>
</evidence>
<accession>A0A2S6G6W6</accession>
<keyword evidence="8" id="KW-1185">Reference proteome</keyword>
<evidence type="ECO:0000313" key="7">
    <source>
        <dbReference type="Proteomes" id="UP000239446"/>
    </source>
</evidence>
<organism evidence="6 7">
    <name type="scientific">Marinobacter persicus</name>
    <dbReference type="NCBI Taxonomy" id="930118"/>
    <lineage>
        <taxon>Bacteria</taxon>
        <taxon>Pseudomonadati</taxon>
        <taxon>Pseudomonadota</taxon>
        <taxon>Gammaproteobacteria</taxon>
        <taxon>Pseudomonadales</taxon>
        <taxon>Marinobacteraceae</taxon>
        <taxon>Marinobacter</taxon>
    </lineage>
</organism>
<dbReference type="CDD" id="cd03442">
    <property type="entry name" value="BFIT_BACH"/>
    <property type="match status" value="1"/>
</dbReference>
<evidence type="ECO:0000313" key="8">
    <source>
        <dbReference type="Proteomes" id="UP000239648"/>
    </source>
</evidence>
<comment type="caution">
    <text evidence="6">The sequence shown here is derived from an EMBL/GenBank/DDBJ whole genome shotgun (WGS) entry which is preliminary data.</text>
</comment>
<dbReference type="InterPro" id="IPR006683">
    <property type="entry name" value="Thioestr_dom"/>
</dbReference>